<dbReference type="EMBL" id="JAFNEN010000031">
    <property type="protein sequence ID" value="KAG8199116.1"/>
    <property type="molecule type" value="Genomic_DNA"/>
</dbReference>
<evidence type="ECO:0000313" key="2">
    <source>
        <dbReference type="EMBL" id="KAG8199116.1"/>
    </source>
</evidence>
<proteinExistence type="predicted"/>
<keyword evidence="3" id="KW-1185">Reference proteome</keyword>
<dbReference type="Proteomes" id="UP000827092">
    <property type="component" value="Unassembled WGS sequence"/>
</dbReference>
<protein>
    <submittedName>
        <fullName evidence="2">Uncharacterized protein</fullName>
    </submittedName>
</protein>
<evidence type="ECO:0000256" key="1">
    <source>
        <dbReference type="SAM" id="MobiDB-lite"/>
    </source>
</evidence>
<comment type="caution">
    <text evidence="2">The sequence shown here is derived from an EMBL/GenBank/DDBJ whole genome shotgun (WGS) entry which is preliminary data.</text>
</comment>
<name>A0AAV6VST0_9ARAC</name>
<accession>A0AAV6VST0</accession>
<dbReference type="AlphaFoldDB" id="A0AAV6VST0"/>
<organism evidence="2 3">
    <name type="scientific">Oedothorax gibbosus</name>
    <dbReference type="NCBI Taxonomy" id="931172"/>
    <lineage>
        <taxon>Eukaryota</taxon>
        <taxon>Metazoa</taxon>
        <taxon>Ecdysozoa</taxon>
        <taxon>Arthropoda</taxon>
        <taxon>Chelicerata</taxon>
        <taxon>Arachnida</taxon>
        <taxon>Araneae</taxon>
        <taxon>Araneomorphae</taxon>
        <taxon>Entelegynae</taxon>
        <taxon>Araneoidea</taxon>
        <taxon>Linyphiidae</taxon>
        <taxon>Erigoninae</taxon>
        <taxon>Oedothorax</taxon>
    </lineage>
</organism>
<gene>
    <name evidence="2" type="ORF">JTE90_016253</name>
</gene>
<feature type="region of interest" description="Disordered" evidence="1">
    <location>
        <begin position="54"/>
        <end position="84"/>
    </location>
</feature>
<reference evidence="2 3" key="1">
    <citation type="journal article" date="2022" name="Nat. Ecol. Evol.">
        <title>A masculinizing supergene underlies an exaggerated male reproductive morph in a spider.</title>
        <authorList>
            <person name="Hendrickx F."/>
            <person name="De Corte Z."/>
            <person name="Sonet G."/>
            <person name="Van Belleghem S.M."/>
            <person name="Kostlbacher S."/>
            <person name="Vangestel C."/>
        </authorList>
    </citation>
    <scope>NUCLEOTIDE SEQUENCE [LARGE SCALE GENOMIC DNA]</scope>
    <source>
        <strain evidence="2">W744_W776</strain>
    </source>
</reference>
<feature type="compositionally biased region" description="Low complexity" evidence="1">
    <location>
        <begin position="61"/>
        <end position="77"/>
    </location>
</feature>
<sequence>MCNLHALRLAITLVESPPRSTLFSPKVFKKAFPPLTILFRDTVGFTVFVPGSEQKWGLGESSSPPRASSPDASSNSPGWDGRKSGAARSVHLLLETEVYCSPTHKIF</sequence>
<evidence type="ECO:0000313" key="3">
    <source>
        <dbReference type="Proteomes" id="UP000827092"/>
    </source>
</evidence>